<feature type="transmembrane region" description="Helical" evidence="7">
    <location>
        <begin position="160"/>
        <end position="182"/>
    </location>
</feature>
<keyword evidence="4 7" id="KW-0812">Transmembrane</keyword>
<keyword evidence="5 7" id="KW-1133">Transmembrane helix</keyword>
<reference evidence="10" key="1">
    <citation type="submission" date="2013-05" db="EMBL/GenBank/DDBJ databases">
        <authorList>
            <person name="Wang T."/>
            <person name="Qin Z.J."/>
        </authorList>
    </citation>
    <scope>NUCLEOTIDE SEQUENCE</scope>
</reference>
<dbReference type="AlphaFoldDB" id="U3Q623"/>
<accession>U3Q623</accession>
<organism evidence="10">
    <name type="scientific">uncultured bacterium WT8</name>
    <dbReference type="NCBI Taxonomy" id="1393214"/>
    <lineage>
        <taxon>Bacteria</taxon>
        <taxon>environmental samples</taxon>
    </lineage>
</organism>
<gene>
    <name evidence="10" type="ORF">wt8.6</name>
</gene>
<comment type="similarity">
    <text evidence="7">Belongs to the binding-protein-dependent transport system permease family.</text>
</comment>
<evidence type="ECO:0000256" key="3">
    <source>
        <dbReference type="ARBA" id="ARBA00022475"/>
    </source>
</evidence>
<feature type="domain" description="ABC transmembrane type-1" evidence="9">
    <location>
        <begin position="153"/>
        <end position="337"/>
    </location>
</feature>
<feature type="transmembrane region" description="Helical" evidence="7">
    <location>
        <begin position="104"/>
        <end position="121"/>
    </location>
</feature>
<evidence type="ECO:0000313" key="10">
    <source>
        <dbReference type="EMBL" id="AGW83467.1"/>
    </source>
</evidence>
<evidence type="ECO:0000256" key="2">
    <source>
        <dbReference type="ARBA" id="ARBA00022448"/>
    </source>
</evidence>
<dbReference type="PROSITE" id="PS50928">
    <property type="entry name" value="ABC_TM1"/>
    <property type="match status" value="1"/>
</dbReference>
<dbReference type="CDD" id="cd06261">
    <property type="entry name" value="TM_PBP2"/>
    <property type="match status" value="1"/>
</dbReference>
<feature type="transmembrane region" description="Helical" evidence="7">
    <location>
        <begin position="315"/>
        <end position="336"/>
    </location>
</feature>
<feature type="compositionally biased region" description="Basic and acidic residues" evidence="8">
    <location>
        <begin position="10"/>
        <end position="24"/>
    </location>
</feature>
<feature type="compositionally biased region" description="Basic and acidic residues" evidence="8">
    <location>
        <begin position="32"/>
        <end position="57"/>
    </location>
</feature>
<dbReference type="Gene3D" id="1.10.3720.10">
    <property type="entry name" value="MetI-like"/>
    <property type="match status" value="1"/>
</dbReference>
<dbReference type="PANTHER" id="PTHR30151">
    <property type="entry name" value="ALKANE SULFONATE ABC TRANSPORTER-RELATED, MEMBRANE SUBUNIT"/>
    <property type="match status" value="1"/>
</dbReference>
<dbReference type="GO" id="GO:0005886">
    <property type="term" value="C:plasma membrane"/>
    <property type="evidence" value="ECO:0007669"/>
    <property type="project" value="UniProtKB-SubCell"/>
</dbReference>
<keyword evidence="2 7" id="KW-0813">Transport</keyword>
<proteinExistence type="inferred from homology"/>
<dbReference type="SUPFAM" id="SSF161098">
    <property type="entry name" value="MetI-like"/>
    <property type="match status" value="1"/>
</dbReference>
<evidence type="ECO:0000256" key="8">
    <source>
        <dbReference type="SAM" id="MobiDB-lite"/>
    </source>
</evidence>
<feature type="transmembrane region" description="Helical" evidence="7">
    <location>
        <begin position="219"/>
        <end position="239"/>
    </location>
</feature>
<dbReference type="Pfam" id="PF00528">
    <property type="entry name" value="BPD_transp_1"/>
    <property type="match status" value="1"/>
</dbReference>
<evidence type="ECO:0000256" key="6">
    <source>
        <dbReference type="ARBA" id="ARBA00023136"/>
    </source>
</evidence>
<dbReference type="InterPro" id="IPR035906">
    <property type="entry name" value="MetI-like_sf"/>
</dbReference>
<dbReference type="EMBL" id="KF056863">
    <property type="protein sequence ID" value="AGW83467.1"/>
    <property type="molecule type" value="Genomic_DNA"/>
</dbReference>
<feature type="region of interest" description="Disordered" evidence="8">
    <location>
        <begin position="1"/>
        <end position="85"/>
    </location>
</feature>
<dbReference type="PANTHER" id="PTHR30151:SF0">
    <property type="entry name" value="ABC TRANSPORTER PERMEASE PROTEIN MJ0413-RELATED"/>
    <property type="match status" value="1"/>
</dbReference>
<evidence type="ECO:0000256" key="5">
    <source>
        <dbReference type="ARBA" id="ARBA00022989"/>
    </source>
</evidence>
<evidence type="ECO:0000256" key="1">
    <source>
        <dbReference type="ARBA" id="ARBA00004651"/>
    </source>
</evidence>
<keyword evidence="6 7" id="KW-0472">Membrane</keyword>
<feature type="transmembrane region" description="Helical" evidence="7">
    <location>
        <begin position="194"/>
        <end position="213"/>
    </location>
</feature>
<feature type="transmembrane region" description="Helical" evidence="7">
    <location>
        <begin position="260"/>
        <end position="280"/>
    </location>
</feature>
<comment type="subcellular location">
    <subcellularLocation>
        <location evidence="1 7">Cell membrane</location>
        <topology evidence="1 7">Multi-pass membrane protein</topology>
    </subcellularLocation>
</comment>
<evidence type="ECO:0000256" key="7">
    <source>
        <dbReference type="RuleBase" id="RU363032"/>
    </source>
</evidence>
<evidence type="ECO:0000259" key="9">
    <source>
        <dbReference type="PROSITE" id="PS50928"/>
    </source>
</evidence>
<protein>
    <submittedName>
        <fullName evidence="10">Wt8.6</fullName>
    </submittedName>
</protein>
<sequence>MDPAASHAPAPRDRDATGHVDLAHPRRHRRDHHPDARNRVGDHDVADHGEPAADVRLHHAQRRRRDRAQHRGPTGREAALRHPWTPGGTMRRILTALEGRRSRAILSFIGAVGAIAAWFLLSRGSENPYFPPLEAILAEAWSTWTSPEGIGHIGASLRTLGAGLGIAVLCGIVLGLAVGQSALVERTVSPTLEFVRAIPATALLPFAMMLFGVSSEMKIFLIALGCVWPILLNTADGARRIDSTLRASARTFHIAGMQKQLYVVLPSVLPRILVGIRLAIPLSLILMVTSEMVGVHQGLGFVITQAQATFKLLTMWSGILVLGLLGFLLTFLYSLVERRLLRWSDPLGQHGGA</sequence>
<evidence type="ECO:0000256" key="4">
    <source>
        <dbReference type="ARBA" id="ARBA00022692"/>
    </source>
</evidence>
<feature type="compositionally biased region" description="Basic residues" evidence="8">
    <location>
        <begin position="58"/>
        <end position="70"/>
    </location>
</feature>
<keyword evidence="3" id="KW-1003">Cell membrane</keyword>
<dbReference type="InterPro" id="IPR000515">
    <property type="entry name" value="MetI-like"/>
</dbReference>
<dbReference type="GO" id="GO:0055085">
    <property type="term" value="P:transmembrane transport"/>
    <property type="evidence" value="ECO:0007669"/>
    <property type="project" value="InterPro"/>
</dbReference>
<name>U3Q623_9BACT</name>